<feature type="region of interest" description="Disordered" evidence="1">
    <location>
        <begin position="582"/>
        <end position="607"/>
    </location>
</feature>
<name>A0AA38VTW8_9PEZI</name>
<dbReference type="AlphaFoldDB" id="A0AA38VTW8"/>
<keyword evidence="3" id="KW-1185">Reference proteome</keyword>
<dbReference type="Proteomes" id="UP001174691">
    <property type="component" value="Unassembled WGS sequence"/>
</dbReference>
<comment type="caution">
    <text evidence="2">The sequence shown here is derived from an EMBL/GenBank/DDBJ whole genome shotgun (WGS) entry which is preliminary data.</text>
</comment>
<feature type="compositionally biased region" description="Polar residues" evidence="1">
    <location>
        <begin position="192"/>
        <end position="213"/>
    </location>
</feature>
<sequence>MANVSLDAPTTANPEPRSQNFYAQNGKTSAGASQDDALLISSDNESDYGHFEDDQSDTFPSIGELPLPARHPDGKSGGFAGNQPFSATSSDSGDSDTKESSVTDGADSDNETVSSLQQQRHGLEHPPAAPSTLAPLRPWFASPEPFQAKHDQLAQSIPVGNPLRGAGLASDPKDTTYRKRADGISHGFGAQHSHSLRLSGSPSPWSRLLQTDQDPPDRVGNAPCEGNQIPDSDDATRDVLVRETPGATTLGHVVEQSPSSSRETTPYLEGEVEPSPDPQWEESPPRENTPCRDAASHSDDLGGQNVQQGGTHLGGASDEGAGPPKAIRESTRTARTVYRTRFPDRPRDTYLDDDDWGQKSDHHGYARDDKDAEEDYRPTSLEGSEREWDEEDDFGPPPSSKRRKTVSAVPTTLNTAATQRLRSSGSVSQSRKVQSPAPGRRRSSRRSIPSPPSSRASHDRKGAVGAVFASFEEWPLENVSLKRVTENGITTFQLQFSWGSCEHATESPRSESPVKKRKSTKRGYAARVAITPDEDDLVIKLKEVDKLRWQEIHKRFTEAFPGRKRSVATLQVRYCTKLKRRHCEEGDGNEPSKAYSTVSRRRSSKVD</sequence>
<protein>
    <recommendedName>
        <fullName evidence="4">Myb-like domain-containing protein</fullName>
    </recommendedName>
</protein>
<organism evidence="2 3">
    <name type="scientific">Coniochaeta hoffmannii</name>
    <dbReference type="NCBI Taxonomy" id="91930"/>
    <lineage>
        <taxon>Eukaryota</taxon>
        <taxon>Fungi</taxon>
        <taxon>Dikarya</taxon>
        <taxon>Ascomycota</taxon>
        <taxon>Pezizomycotina</taxon>
        <taxon>Sordariomycetes</taxon>
        <taxon>Sordariomycetidae</taxon>
        <taxon>Coniochaetales</taxon>
        <taxon>Coniochaetaceae</taxon>
        <taxon>Coniochaeta</taxon>
    </lineage>
</organism>
<feature type="compositionally biased region" description="Basic and acidic residues" evidence="1">
    <location>
        <begin position="341"/>
        <end position="370"/>
    </location>
</feature>
<reference evidence="2" key="1">
    <citation type="submission" date="2022-07" db="EMBL/GenBank/DDBJ databases">
        <title>Fungi with potential for degradation of polypropylene.</title>
        <authorList>
            <person name="Gostincar C."/>
        </authorList>
    </citation>
    <scope>NUCLEOTIDE SEQUENCE</scope>
    <source>
        <strain evidence="2">EXF-13287</strain>
    </source>
</reference>
<feature type="region of interest" description="Disordered" evidence="1">
    <location>
        <begin position="1"/>
        <end position="461"/>
    </location>
</feature>
<evidence type="ECO:0000313" key="3">
    <source>
        <dbReference type="Proteomes" id="UP001174691"/>
    </source>
</evidence>
<feature type="compositionally biased region" description="Basic and acidic residues" evidence="1">
    <location>
        <begin position="171"/>
        <end position="183"/>
    </location>
</feature>
<feature type="compositionally biased region" description="Polar residues" evidence="1">
    <location>
        <begin position="111"/>
        <end position="120"/>
    </location>
</feature>
<feature type="compositionally biased region" description="Polar residues" evidence="1">
    <location>
        <begin position="408"/>
        <end position="433"/>
    </location>
</feature>
<evidence type="ECO:0000256" key="1">
    <source>
        <dbReference type="SAM" id="MobiDB-lite"/>
    </source>
</evidence>
<evidence type="ECO:0008006" key="4">
    <source>
        <dbReference type="Google" id="ProtNLM"/>
    </source>
</evidence>
<evidence type="ECO:0000313" key="2">
    <source>
        <dbReference type="EMBL" id="KAJ9145214.1"/>
    </source>
</evidence>
<proteinExistence type="predicted"/>
<accession>A0AA38VTW8</accession>
<gene>
    <name evidence="2" type="ORF">NKR19_g6161</name>
</gene>
<feature type="compositionally biased region" description="Polar residues" evidence="1">
    <location>
        <begin position="8"/>
        <end position="32"/>
    </location>
</feature>
<dbReference type="EMBL" id="JANBVN010000092">
    <property type="protein sequence ID" value="KAJ9145214.1"/>
    <property type="molecule type" value="Genomic_DNA"/>
</dbReference>